<dbReference type="Proteomes" id="UP001589838">
    <property type="component" value="Unassembled WGS sequence"/>
</dbReference>
<gene>
    <name evidence="2" type="ORF">ACFFHM_15055</name>
</gene>
<feature type="transmembrane region" description="Helical" evidence="1">
    <location>
        <begin position="6"/>
        <end position="23"/>
    </location>
</feature>
<name>A0ABV6KEW5_9BACI</name>
<accession>A0ABV6KEW5</accession>
<keyword evidence="1" id="KW-0472">Membrane</keyword>
<dbReference type="EMBL" id="JBHLUX010000036">
    <property type="protein sequence ID" value="MFC0471779.1"/>
    <property type="molecule type" value="Genomic_DNA"/>
</dbReference>
<feature type="transmembrane region" description="Helical" evidence="1">
    <location>
        <begin position="68"/>
        <end position="88"/>
    </location>
</feature>
<feature type="transmembrane region" description="Helical" evidence="1">
    <location>
        <begin position="35"/>
        <end position="62"/>
    </location>
</feature>
<proteinExistence type="predicted"/>
<feature type="transmembrane region" description="Helical" evidence="1">
    <location>
        <begin position="128"/>
        <end position="145"/>
    </location>
</feature>
<evidence type="ECO:0000256" key="1">
    <source>
        <dbReference type="SAM" id="Phobius"/>
    </source>
</evidence>
<reference evidence="2 3" key="1">
    <citation type="submission" date="2024-09" db="EMBL/GenBank/DDBJ databases">
        <authorList>
            <person name="Sun Q."/>
            <person name="Mori K."/>
        </authorList>
    </citation>
    <scope>NUCLEOTIDE SEQUENCE [LARGE SCALE GENOMIC DNA]</scope>
    <source>
        <strain evidence="2 3">NCAIM B.02610</strain>
    </source>
</reference>
<organism evidence="2 3">
    <name type="scientific">Halalkalibacter kiskunsagensis</name>
    <dbReference type="NCBI Taxonomy" id="1548599"/>
    <lineage>
        <taxon>Bacteria</taxon>
        <taxon>Bacillati</taxon>
        <taxon>Bacillota</taxon>
        <taxon>Bacilli</taxon>
        <taxon>Bacillales</taxon>
        <taxon>Bacillaceae</taxon>
        <taxon>Halalkalibacter</taxon>
    </lineage>
</organism>
<sequence>MMFFSLGSGGLGVGLTIIPWLLWIKYRKKDSTIRLLSAGLFVILISSWLDCLGVVLGLWYYLYEVLPFIPSYFPWDFSLLPVIVMTFIQIKPTTHPLIKGIIFSGISSFLAEPFFIWIGIYRSLNWEHIYSFPIYLVIYLIADYISKRKTWDKV</sequence>
<dbReference type="NCBIfam" id="NF041644">
    <property type="entry name" value="CBO0543_fam"/>
    <property type="match status" value="1"/>
</dbReference>
<dbReference type="RefSeq" id="WP_335959676.1">
    <property type="nucleotide sequence ID" value="NZ_JAXBLX010000006.1"/>
</dbReference>
<dbReference type="InterPro" id="IPR048147">
    <property type="entry name" value="CBO0543-like"/>
</dbReference>
<keyword evidence="3" id="KW-1185">Reference proteome</keyword>
<keyword evidence="1" id="KW-1133">Transmembrane helix</keyword>
<feature type="transmembrane region" description="Helical" evidence="1">
    <location>
        <begin position="100"/>
        <end position="122"/>
    </location>
</feature>
<evidence type="ECO:0000313" key="3">
    <source>
        <dbReference type="Proteomes" id="UP001589838"/>
    </source>
</evidence>
<keyword evidence="1" id="KW-0812">Transmembrane</keyword>
<evidence type="ECO:0000313" key="2">
    <source>
        <dbReference type="EMBL" id="MFC0471779.1"/>
    </source>
</evidence>
<comment type="caution">
    <text evidence="2">The sequence shown here is derived from an EMBL/GenBank/DDBJ whole genome shotgun (WGS) entry which is preliminary data.</text>
</comment>
<protein>
    <submittedName>
        <fullName evidence="2">CBO0543 family protein</fullName>
    </submittedName>
</protein>